<accession>A0A9P4X398</accession>
<dbReference type="EMBL" id="QLNT01000026">
    <property type="protein sequence ID" value="KAF3058733.1"/>
    <property type="molecule type" value="Genomic_DNA"/>
</dbReference>
<sequence length="104" mass="12032">MDVYGKEAFAVNAHEFCWILIGCQVWSSRAHHGMQRHPQFEGRDVSLESKLVQLEQQMDQKRTSSYKAVNVQGELQGTRALVVTRTFQESQLPIPSDWPMIWRA</sequence>
<proteinExistence type="predicted"/>
<protein>
    <submittedName>
        <fullName evidence="1">Uncharacterized protein</fullName>
    </submittedName>
</protein>
<dbReference type="AlphaFoldDB" id="A0A9P4X398"/>
<reference evidence="1 2" key="1">
    <citation type="submission" date="2018-06" db="EMBL/GenBank/DDBJ databases">
        <title>Genome analysis of cellulolytic fungus Trichoderma lentiforme CFAM-422.</title>
        <authorList>
            <person name="Steindorff A.S."/>
            <person name="Formighieri E.F."/>
            <person name="Midorikawa G.E.O."/>
            <person name="Tamietti M.S."/>
            <person name="Ramos E.Z."/>
            <person name="Silva A.S."/>
            <person name="Bon E.P.S."/>
            <person name="Mendes T.D."/>
            <person name="Damaso M.C.T."/>
            <person name="Favaro L.C.L."/>
        </authorList>
    </citation>
    <scope>NUCLEOTIDE SEQUENCE [LARGE SCALE GENOMIC DNA]</scope>
    <source>
        <strain evidence="1 2">CFAM-422</strain>
    </source>
</reference>
<comment type="caution">
    <text evidence="1">The sequence shown here is derived from an EMBL/GenBank/DDBJ whole genome shotgun (WGS) entry which is preliminary data.</text>
</comment>
<keyword evidence="2" id="KW-1185">Reference proteome</keyword>
<dbReference type="Proteomes" id="UP000801864">
    <property type="component" value="Unassembled WGS sequence"/>
</dbReference>
<name>A0A9P4X398_9HYPO</name>
<evidence type="ECO:0000313" key="1">
    <source>
        <dbReference type="EMBL" id="KAF3058733.1"/>
    </source>
</evidence>
<organism evidence="1 2">
    <name type="scientific">Trichoderma lentiforme</name>
    <dbReference type="NCBI Taxonomy" id="1567552"/>
    <lineage>
        <taxon>Eukaryota</taxon>
        <taxon>Fungi</taxon>
        <taxon>Dikarya</taxon>
        <taxon>Ascomycota</taxon>
        <taxon>Pezizomycotina</taxon>
        <taxon>Sordariomycetes</taxon>
        <taxon>Hypocreomycetidae</taxon>
        <taxon>Hypocreales</taxon>
        <taxon>Hypocreaceae</taxon>
        <taxon>Trichoderma</taxon>
    </lineage>
</organism>
<evidence type="ECO:0000313" key="2">
    <source>
        <dbReference type="Proteomes" id="UP000801864"/>
    </source>
</evidence>
<gene>
    <name evidence="1" type="ORF">CFAM422_011814</name>
</gene>